<evidence type="ECO:0000256" key="4">
    <source>
        <dbReference type="ARBA" id="ARBA00023015"/>
    </source>
</evidence>
<evidence type="ECO:0000256" key="6">
    <source>
        <dbReference type="ARBA" id="ARBA00023163"/>
    </source>
</evidence>
<evidence type="ECO:0000256" key="5">
    <source>
        <dbReference type="ARBA" id="ARBA00023159"/>
    </source>
</evidence>
<feature type="region of interest" description="Disordered" evidence="8">
    <location>
        <begin position="1"/>
        <end position="22"/>
    </location>
</feature>
<dbReference type="Proteomes" id="UP000664991">
    <property type="component" value="Chromosome 15"/>
</dbReference>
<sequence length="265" mass="28272">MGDTAPPQAPTGGLGGAPGAGLLGGGSVTPRVHSAIVERLRARIAVCRQHHLSCEGRYERGRAESSDRERESTLQLLSLVQHGQGARKAGKHTKATASSATATAPPPAPAAPPTASQTAAPAAPAPPPDYHHHHQQHLRSSSSSGGSGGIDGEPQQQPPASTPGDQRNSALIASTALQIESLQLRESWGPVDHIFGSRFHGYGGPGDYSKYLDFTPLLHLTSFIWNRGNYFISQNKDKRRRSSMYLKALMYHDVPLRVRYVSALS</sequence>
<dbReference type="GO" id="GO:0016607">
    <property type="term" value="C:nuclear speck"/>
    <property type="evidence" value="ECO:0007669"/>
    <property type="project" value="UniProtKB-SubCell"/>
</dbReference>
<dbReference type="PANTHER" id="PTHR15692:SF9">
    <property type="entry name" value="MASTERMIND-LIKE PROTEIN 2"/>
    <property type="match status" value="1"/>
</dbReference>
<dbReference type="Pfam" id="PF09596">
    <property type="entry name" value="MamL-1"/>
    <property type="match status" value="1"/>
</dbReference>
<evidence type="ECO:0000256" key="8">
    <source>
        <dbReference type="SAM" id="MobiDB-lite"/>
    </source>
</evidence>
<reference evidence="10 11" key="1">
    <citation type="submission" date="2020-12" db="EMBL/GenBank/DDBJ databases">
        <title>De novo assembly of Tibetan sheep genome.</title>
        <authorList>
            <person name="Li X."/>
        </authorList>
    </citation>
    <scope>NUCLEOTIDE SEQUENCE [LARGE SCALE GENOMIC DNA]</scope>
    <source>
        <tissue evidence="10">Heart</tissue>
    </source>
</reference>
<proteinExistence type="inferred from homology"/>
<comment type="similarity">
    <text evidence="2">Belongs to the mastermind family.</text>
</comment>
<comment type="caution">
    <text evidence="10">The sequence shown here is derived from an EMBL/GenBank/DDBJ whole genome shotgun (WGS) entry which is preliminary data.</text>
</comment>
<feature type="compositionally biased region" description="Low complexity" evidence="8">
    <location>
        <begin position="113"/>
        <end position="122"/>
    </location>
</feature>
<dbReference type="InterPro" id="IPR046370">
    <property type="entry name" value="MAML_N_sf"/>
</dbReference>
<dbReference type="GO" id="GO:0007221">
    <property type="term" value="P:positive regulation of transcription of Notch receptor target"/>
    <property type="evidence" value="ECO:0007669"/>
    <property type="project" value="InterPro"/>
</dbReference>
<dbReference type="InterPro" id="IPR019082">
    <property type="entry name" value="Mastermind-like_N"/>
</dbReference>
<protein>
    <recommendedName>
        <fullName evidence="9">Neurogenic mastermind-like N-terminal domain-containing protein</fullName>
    </recommendedName>
</protein>
<keyword evidence="5" id="KW-0010">Activator</keyword>
<feature type="region of interest" description="Disordered" evidence="8">
    <location>
        <begin position="81"/>
        <end position="167"/>
    </location>
</feature>
<evidence type="ECO:0000259" key="9">
    <source>
        <dbReference type="SMART" id="SM01275"/>
    </source>
</evidence>
<dbReference type="SMART" id="SM01275">
    <property type="entry name" value="MamL-1"/>
    <property type="match status" value="1"/>
</dbReference>
<evidence type="ECO:0000313" key="10">
    <source>
        <dbReference type="EMBL" id="KAG5199387.1"/>
    </source>
</evidence>
<feature type="compositionally biased region" description="Gly residues" evidence="8">
    <location>
        <begin position="12"/>
        <end position="22"/>
    </location>
</feature>
<dbReference type="GO" id="GO:0003713">
    <property type="term" value="F:transcription coactivator activity"/>
    <property type="evidence" value="ECO:0007669"/>
    <property type="project" value="InterPro"/>
</dbReference>
<evidence type="ECO:0000313" key="11">
    <source>
        <dbReference type="Proteomes" id="UP000664991"/>
    </source>
</evidence>
<keyword evidence="3" id="KW-0914">Notch signaling pathway</keyword>
<dbReference type="AlphaFoldDB" id="A0A836A147"/>
<feature type="domain" description="Neurogenic mastermind-like N-terminal" evidence="9">
    <location>
        <begin position="30"/>
        <end position="90"/>
    </location>
</feature>
<keyword evidence="6" id="KW-0804">Transcription</keyword>
<keyword evidence="7" id="KW-0539">Nucleus</keyword>
<evidence type="ECO:0000256" key="7">
    <source>
        <dbReference type="ARBA" id="ARBA00023242"/>
    </source>
</evidence>
<evidence type="ECO:0000256" key="1">
    <source>
        <dbReference type="ARBA" id="ARBA00004324"/>
    </source>
</evidence>
<evidence type="ECO:0000256" key="2">
    <source>
        <dbReference type="ARBA" id="ARBA00008081"/>
    </source>
</evidence>
<organism evidence="10 11">
    <name type="scientific">Ovis aries</name>
    <name type="common">Sheep</name>
    <dbReference type="NCBI Taxonomy" id="9940"/>
    <lineage>
        <taxon>Eukaryota</taxon>
        <taxon>Metazoa</taxon>
        <taxon>Chordata</taxon>
        <taxon>Craniata</taxon>
        <taxon>Vertebrata</taxon>
        <taxon>Euteleostomi</taxon>
        <taxon>Mammalia</taxon>
        <taxon>Eutheria</taxon>
        <taxon>Laurasiatheria</taxon>
        <taxon>Artiodactyla</taxon>
        <taxon>Ruminantia</taxon>
        <taxon>Pecora</taxon>
        <taxon>Bovidae</taxon>
        <taxon>Caprinae</taxon>
        <taxon>Ovis</taxon>
    </lineage>
</organism>
<evidence type="ECO:0000256" key="3">
    <source>
        <dbReference type="ARBA" id="ARBA00022976"/>
    </source>
</evidence>
<gene>
    <name evidence="10" type="ORF">JEQ12_005866</name>
</gene>
<dbReference type="Gene3D" id="6.10.250.970">
    <property type="match status" value="1"/>
</dbReference>
<name>A0A836A147_SHEEP</name>
<accession>A0A836A147</accession>
<dbReference type="EMBL" id="JAEMGP010000015">
    <property type="protein sequence ID" value="KAG5199387.1"/>
    <property type="molecule type" value="Genomic_DNA"/>
</dbReference>
<dbReference type="PANTHER" id="PTHR15692">
    <property type="entry name" value="MASTERMIND-LIKE"/>
    <property type="match status" value="1"/>
</dbReference>
<keyword evidence="4" id="KW-0805">Transcription regulation</keyword>
<dbReference type="InterPro" id="IPR046369">
    <property type="entry name" value="MAML1-3"/>
</dbReference>
<comment type="subcellular location">
    <subcellularLocation>
        <location evidence="1">Nucleus speckle</location>
    </subcellularLocation>
</comment>